<evidence type="ECO:0000313" key="5">
    <source>
        <dbReference type="Proteomes" id="UP001468798"/>
    </source>
</evidence>
<gene>
    <name evidence="4" type="ORF">WFZ86_05030</name>
</gene>
<name>A0ABU9NQ42_9FLAO</name>
<protein>
    <recommendedName>
        <fullName evidence="6">TonB-dependent receptor</fullName>
    </recommendedName>
</protein>
<dbReference type="Proteomes" id="UP001468798">
    <property type="component" value="Unassembled WGS sequence"/>
</dbReference>
<evidence type="ECO:0000256" key="3">
    <source>
        <dbReference type="ARBA" id="ARBA00023237"/>
    </source>
</evidence>
<dbReference type="Gene3D" id="2.40.170.20">
    <property type="entry name" value="TonB-dependent receptor, beta-barrel domain"/>
    <property type="match status" value="1"/>
</dbReference>
<dbReference type="SUPFAM" id="SSF56935">
    <property type="entry name" value="Porins"/>
    <property type="match status" value="1"/>
</dbReference>
<keyword evidence="2" id="KW-0472">Membrane</keyword>
<keyword evidence="5" id="KW-1185">Reference proteome</keyword>
<accession>A0ABU9NQ42</accession>
<dbReference type="EMBL" id="JBCGDP010000003">
    <property type="protein sequence ID" value="MEM0575852.1"/>
    <property type="molecule type" value="Genomic_DNA"/>
</dbReference>
<comment type="subcellular location">
    <subcellularLocation>
        <location evidence="1">Cell outer membrane</location>
    </subcellularLocation>
</comment>
<evidence type="ECO:0000256" key="1">
    <source>
        <dbReference type="ARBA" id="ARBA00004442"/>
    </source>
</evidence>
<dbReference type="InterPro" id="IPR036942">
    <property type="entry name" value="Beta-barrel_TonB_sf"/>
</dbReference>
<comment type="caution">
    <text evidence="4">The sequence shown here is derived from an EMBL/GenBank/DDBJ whole genome shotgun (WGS) entry which is preliminary data.</text>
</comment>
<proteinExistence type="predicted"/>
<sequence>MIKNDTVSEDLATGNQLFFVPYDKVTASVSYYRNRTTSCHQFLHNRFVYNRADNKPDEIVNDYTVSNQGIDYDFKLLDSFKLDFQVLNVFNENYESPKNRPISGRNFNMYLT</sequence>
<organism evidence="4 5">
    <name type="scientific">Flavobacterium polysaccharolyticum</name>
    <dbReference type="NCBI Taxonomy" id="3133148"/>
    <lineage>
        <taxon>Bacteria</taxon>
        <taxon>Pseudomonadati</taxon>
        <taxon>Bacteroidota</taxon>
        <taxon>Flavobacteriia</taxon>
        <taxon>Flavobacteriales</taxon>
        <taxon>Flavobacteriaceae</taxon>
        <taxon>Flavobacterium</taxon>
    </lineage>
</organism>
<dbReference type="RefSeq" id="WP_342690918.1">
    <property type="nucleotide sequence ID" value="NZ_JBCGDP010000003.1"/>
</dbReference>
<reference evidence="4 5" key="1">
    <citation type="submission" date="2024-03" db="EMBL/GenBank/DDBJ databases">
        <title>Two novel species of the genus Flavobacterium exhibiting potentially degradation of complex polysaccharides.</title>
        <authorList>
            <person name="Lian X."/>
        </authorList>
    </citation>
    <scope>NUCLEOTIDE SEQUENCE [LARGE SCALE GENOMIC DNA]</scope>
    <source>
        <strain evidence="4 5">N6</strain>
    </source>
</reference>
<evidence type="ECO:0000256" key="2">
    <source>
        <dbReference type="ARBA" id="ARBA00023136"/>
    </source>
</evidence>
<evidence type="ECO:0008006" key="6">
    <source>
        <dbReference type="Google" id="ProtNLM"/>
    </source>
</evidence>
<evidence type="ECO:0000313" key="4">
    <source>
        <dbReference type="EMBL" id="MEM0575852.1"/>
    </source>
</evidence>
<keyword evidence="3" id="KW-0998">Cell outer membrane</keyword>